<dbReference type="Proteomes" id="UP001234178">
    <property type="component" value="Unassembled WGS sequence"/>
</dbReference>
<evidence type="ECO:0000313" key="1">
    <source>
        <dbReference type="EMBL" id="KAK4024354.1"/>
    </source>
</evidence>
<reference evidence="1 2" key="1">
    <citation type="journal article" date="2023" name="Nucleic Acids Res.">
        <title>The hologenome of Daphnia magna reveals possible DNA methylation and microbiome-mediated evolution of the host genome.</title>
        <authorList>
            <person name="Chaturvedi A."/>
            <person name="Li X."/>
            <person name="Dhandapani V."/>
            <person name="Marshall H."/>
            <person name="Kissane S."/>
            <person name="Cuenca-Cambronero M."/>
            <person name="Asole G."/>
            <person name="Calvet F."/>
            <person name="Ruiz-Romero M."/>
            <person name="Marangio P."/>
            <person name="Guigo R."/>
            <person name="Rago D."/>
            <person name="Mirbahai L."/>
            <person name="Eastwood N."/>
            <person name="Colbourne J.K."/>
            <person name="Zhou J."/>
            <person name="Mallon E."/>
            <person name="Orsini L."/>
        </authorList>
    </citation>
    <scope>NUCLEOTIDE SEQUENCE [LARGE SCALE GENOMIC DNA]</scope>
    <source>
        <strain evidence="1">LRV0_1</strain>
    </source>
</reference>
<proteinExistence type="predicted"/>
<accession>A0ABR0AH01</accession>
<evidence type="ECO:0000313" key="2">
    <source>
        <dbReference type="Proteomes" id="UP001234178"/>
    </source>
</evidence>
<gene>
    <name evidence="1" type="ORF">OUZ56_009775</name>
</gene>
<protein>
    <submittedName>
        <fullName evidence="1">Uncharacterized protein</fullName>
    </submittedName>
</protein>
<organism evidence="1 2">
    <name type="scientific">Daphnia magna</name>
    <dbReference type="NCBI Taxonomy" id="35525"/>
    <lineage>
        <taxon>Eukaryota</taxon>
        <taxon>Metazoa</taxon>
        <taxon>Ecdysozoa</taxon>
        <taxon>Arthropoda</taxon>
        <taxon>Crustacea</taxon>
        <taxon>Branchiopoda</taxon>
        <taxon>Diplostraca</taxon>
        <taxon>Cladocera</taxon>
        <taxon>Anomopoda</taxon>
        <taxon>Daphniidae</taxon>
        <taxon>Daphnia</taxon>
    </lineage>
</organism>
<dbReference type="EMBL" id="JAOYFB010000037">
    <property type="protein sequence ID" value="KAK4024354.1"/>
    <property type="molecule type" value="Genomic_DNA"/>
</dbReference>
<keyword evidence="2" id="KW-1185">Reference proteome</keyword>
<sequence length="94" mass="10772">MSGHQVNPVAAAERYMQLTEDLPNSANEENLFIGSIRLQKPVVGSTIAEVRPPREQQPRGYPIQAILKTANWSSESTFAKFYRRDLHKDPHRQR</sequence>
<comment type="caution">
    <text evidence="1">The sequence shown here is derived from an EMBL/GenBank/DDBJ whole genome shotgun (WGS) entry which is preliminary data.</text>
</comment>
<name>A0ABR0AH01_9CRUS</name>